<comment type="caution">
    <text evidence="3">The sequence shown here is derived from an EMBL/GenBank/DDBJ whole genome shotgun (WGS) entry which is preliminary data.</text>
</comment>
<dbReference type="Pfam" id="PF02254">
    <property type="entry name" value="TrkA_N"/>
    <property type="match status" value="1"/>
</dbReference>
<dbReference type="OrthoDB" id="9776294at2"/>
<feature type="domain" description="RCK C-terminal" evidence="2">
    <location>
        <begin position="134"/>
        <end position="216"/>
    </location>
</feature>
<protein>
    <submittedName>
        <fullName evidence="3">Trk system potassium uptake protein TrkA</fullName>
    </submittedName>
</protein>
<dbReference type="Proteomes" id="UP000231134">
    <property type="component" value="Unassembled WGS sequence"/>
</dbReference>
<evidence type="ECO:0000313" key="4">
    <source>
        <dbReference type="Proteomes" id="UP000231134"/>
    </source>
</evidence>
<dbReference type="PANTHER" id="PTHR43833:SF7">
    <property type="entry name" value="KTR SYSTEM POTASSIUM UPTAKE PROTEIN C"/>
    <property type="match status" value="1"/>
</dbReference>
<dbReference type="EMBL" id="PGEX01000001">
    <property type="protein sequence ID" value="PJJ42559.1"/>
    <property type="molecule type" value="Genomic_DNA"/>
</dbReference>
<evidence type="ECO:0000259" key="1">
    <source>
        <dbReference type="PROSITE" id="PS51201"/>
    </source>
</evidence>
<name>A0A2M9AA24_9BACT</name>
<dbReference type="PROSITE" id="PS51202">
    <property type="entry name" value="RCK_C"/>
    <property type="match status" value="1"/>
</dbReference>
<dbReference type="GO" id="GO:0008324">
    <property type="term" value="F:monoatomic cation transmembrane transporter activity"/>
    <property type="evidence" value="ECO:0007669"/>
    <property type="project" value="InterPro"/>
</dbReference>
<proteinExistence type="predicted"/>
<dbReference type="Gene3D" id="3.40.50.720">
    <property type="entry name" value="NAD(P)-binding Rossmann-like Domain"/>
    <property type="match status" value="1"/>
</dbReference>
<sequence>MKSFAIIGLGLFGSQLAMDLFNEGHNVLVIDNDENIIEKIADRVSKAVTVDAKNREALSQLGIQKYDCVIVCTSNDLATSVIITMNLKALQVQKIICKVRDETDKEVLETLGASMCIVPEHVAAMKLSKKLTADNVVDFTQLSEGHSIMEIEVPPSWTGKTILELNVRSQYGLNIIAIRRNESLCVELTPSFTLEEGDILILIGSNKNLSKLQKLK</sequence>
<dbReference type="InterPro" id="IPR006037">
    <property type="entry name" value="RCK_C"/>
</dbReference>
<reference evidence="3 4" key="1">
    <citation type="submission" date="2017-11" db="EMBL/GenBank/DDBJ databases">
        <title>Animal gut microbial communities from fecal samples from Wisconsin, USA.</title>
        <authorList>
            <person name="Neumann A."/>
        </authorList>
    </citation>
    <scope>NUCLEOTIDE SEQUENCE [LARGE SCALE GENOMIC DNA]</scope>
    <source>
        <strain evidence="3 4">UWS3</strain>
    </source>
</reference>
<dbReference type="RefSeq" id="WP_100426410.1">
    <property type="nucleotide sequence ID" value="NZ_PGEX01000001.1"/>
</dbReference>
<dbReference type="Gene3D" id="3.30.70.1450">
    <property type="entry name" value="Regulator of K+ conductance, C-terminal domain"/>
    <property type="match status" value="1"/>
</dbReference>
<dbReference type="AlphaFoldDB" id="A0A2M9AA24"/>
<gene>
    <name evidence="3" type="ORF">BGX16_2591</name>
</gene>
<dbReference type="InterPro" id="IPR036721">
    <property type="entry name" value="RCK_C_sf"/>
</dbReference>
<dbReference type="PROSITE" id="PS51201">
    <property type="entry name" value="RCK_N"/>
    <property type="match status" value="1"/>
</dbReference>
<evidence type="ECO:0000313" key="3">
    <source>
        <dbReference type="EMBL" id="PJJ42559.1"/>
    </source>
</evidence>
<evidence type="ECO:0000259" key="2">
    <source>
        <dbReference type="PROSITE" id="PS51202"/>
    </source>
</evidence>
<dbReference type="SUPFAM" id="SSF51735">
    <property type="entry name" value="NAD(P)-binding Rossmann-fold domains"/>
    <property type="match status" value="1"/>
</dbReference>
<dbReference type="SUPFAM" id="SSF116726">
    <property type="entry name" value="TrkA C-terminal domain-like"/>
    <property type="match status" value="1"/>
</dbReference>
<dbReference type="GO" id="GO:0006813">
    <property type="term" value="P:potassium ion transport"/>
    <property type="evidence" value="ECO:0007669"/>
    <property type="project" value="InterPro"/>
</dbReference>
<dbReference type="InterPro" id="IPR050721">
    <property type="entry name" value="Trk_Ktr_HKT_K-transport"/>
</dbReference>
<dbReference type="InterPro" id="IPR003148">
    <property type="entry name" value="RCK_N"/>
</dbReference>
<dbReference type="InterPro" id="IPR036291">
    <property type="entry name" value="NAD(P)-bd_dom_sf"/>
</dbReference>
<dbReference type="PANTHER" id="PTHR43833">
    <property type="entry name" value="POTASSIUM CHANNEL PROTEIN 2-RELATED-RELATED"/>
    <property type="match status" value="1"/>
</dbReference>
<organism evidence="3 4">
    <name type="scientific">Hallerella succinigenes</name>
    <dbReference type="NCBI Taxonomy" id="1896222"/>
    <lineage>
        <taxon>Bacteria</taxon>
        <taxon>Pseudomonadati</taxon>
        <taxon>Fibrobacterota</taxon>
        <taxon>Fibrobacteria</taxon>
        <taxon>Fibrobacterales</taxon>
        <taxon>Fibrobacteraceae</taxon>
        <taxon>Hallerella</taxon>
    </lineage>
</organism>
<accession>A0A2M9AA24</accession>
<dbReference type="Pfam" id="PF02080">
    <property type="entry name" value="TrkA_C"/>
    <property type="match status" value="1"/>
</dbReference>
<keyword evidence="4" id="KW-1185">Reference proteome</keyword>
<feature type="domain" description="RCK N-terminal" evidence="1">
    <location>
        <begin position="1"/>
        <end position="119"/>
    </location>
</feature>